<name>A0ABD1UV42_9LAMI</name>
<feature type="transmembrane region" description="Helical" evidence="2">
    <location>
        <begin position="60"/>
        <end position="85"/>
    </location>
</feature>
<gene>
    <name evidence="3" type="ORF">Fot_21488</name>
</gene>
<dbReference type="AlphaFoldDB" id="A0ABD1UV42"/>
<keyword evidence="2" id="KW-1133">Transmembrane helix</keyword>
<keyword evidence="2" id="KW-0812">Transmembrane</keyword>
<protein>
    <submittedName>
        <fullName evidence="3">MINDY deubiquitinase domain-containing protein</fullName>
    </submittedName>
</protein>
<comment type="caution">
    <text evidence="3">The sequence shown here is derived from an EMBL/GenBank/DDBJ whole genome shotgun (WGS) entry which is preliminary data.</text>
</comment>
<proteinExistence type="predicted"/>
<dbReference type="EMBL" id="JBFOLJ010000006">
    <property type="protein sequence ID" value="KAL2528887.1"/>
    <property type="molecule type" value="Genomic_DNA"/>
</dbReference>
<sequence>MDGQLHKTEDPESFSSSVGSEPIYEGDECILESGIIVHENREAIYEGEVIIANKWIKATLMMILVAGTFGFSRLVATMVMHGYFIKDSAEMKQFRIHFDVYLGKKECFRVIRNQGTLDASGLPPINNLEPNILRLWFKTNLKLCKIRFDMGEYGRMSKKASSTNIENRSKKKYNHLIGSHPLSYIV</sequence>
<feature type="compositionally biased region" description="Basic and acidic residues" evidence="1">
    <location>
        <begin position="1"/>
        <end position="10"/>
    </location>
</feature>
<feature type="region of interest" description="Disordered" evidence="1">
    <location>
        <begin position="1"/>
        <end position="21"/>
    </location>
</feature>
<accession>A0ABD1UV42</accession>
<keyword evidence="2" id="KW-0472">Membrane</keyword>
<evidence type="ECO:0000313" key="4">
    <source>
        <dbReference type="Proteomes" id="UP001604277"/>
    </source>
</evidence>
<keyword evidence="4" id="KW-1185">Reference proteome</keyword>
<evidence type="ECO:0000256" key="1">
    <source>
        <dbReference type="SAM" id="MobiDB-lite"/>
    </source>
</evidence>
<dbReference type="Proteomes" id="UP001604277">
    <property type="component" value="Unassembled WGS sequence"/>
</dbReference>
<evidence type="ECO:0000313" key="3">
    <source>
        <dbReference type="EMBL" id="KAL2528887.1"/>
    </source>
</evidence>
<organism evidence="3 4">
    <name type="scientific">Forsythia ovata</name>
    <dbReference type="NCBI Taxonomy" id="205694"/>
    <lineage>
        <taxon>Eukaryota</taxon>
        <taxon>Viridiplantae</taxon>
        <taxon>Streptophyta</taxon>
        <taxon>Embryophyta</taxon>
        <taxon>Tracheophyta</taxon>
        <taxon>Spermatophyta</taxon>
        <taxon>Magnoliopsida</taxon>
        <taxon>eudicotyledons</taxon>
        <taxon>Gunneridae</taxon>
        <taxon>Pentapetalae</taxon>
        <taxon>asterids</taxon>
        <taxon>lamiids</taxon>
        <taxon>Lamiales</taxon>
        <taxon>Oleaceae</taxon>
        <taxon>Forsythieae</taxon>
        <taxon>Forsythia</taxon>
    </lineage>
</organism>
<evidence type="ECO:0000256" key="2">
    <source>
        <dbReference type="SAM" id="Phobius"/>
    </source>
</evidence>
<reference evidence="4" key="1">
    <citation type="submission" date="2024-07" db="EMBL/GenBank/DDBJ databases">
        <title>Two chromosome-level genome assemblies of Korean endemic species Abeliophyllum distichum and Forsythia ovata (Oleaceae).</title>
        <authorList>
            <person name="Jang H."/>
        </authorList>
    </citation>
    <scope>NUCLEOTIDE SEQUENCE [LARGE SCALE GENOMIC DNA]</scope>
</reference>